<feature type="transmembrane region" description="Helical" evidence="1">
    <location>
        <begin position="92"/>
        <end position="110"/>
    </location>
</feature>
<accession>A0A165G9N3</accession>
<name>A0A165G9N3_XYLHT</name>
<evidence type="ECO:0000313" key="3">
    <source>
        <dbReference type="Proteomes" id="UP000076632"/>
    </source>
</evidence>
<protein>
    <submittedName>
        <fullName evidence="2">Uncharacterized protein</fullName>
    </submittedName>
</protein>
<keyword evidence="3" id="KW-1185">Reference proteome</keyword>
<proteinExistence type="predicted"/>
<dbReference type="AlphaFoldDB" id="A0A165G9N3"/>
<dbReference type="Proteomes" id="UP000076632">
    <property type="component" value="Unassembled WGS sequence"/>
</dbReference>
<gene>
    <name evidence="2" type="ORF">L228DRAFT_162856</name>
</gene>
<dbReference type="GeneID" id="28894540"/>
<keyword evidence="1" id="KW-1133">Transmembrane helix</keyword>
<dbReference type="EMBL" id="KV407460">
    <property type="protein sequence ID" value="KZF21911.1"/>
    <property type="molecule type" value="Genomic_DNA"/>
</dbReference>
<feature type="transmembrane region" description="Helical" evidence="1">
    <location>
        <begin position="172"/>
        <end position="203"/>
    </location>
</feature>
<feature type="transmembrane region" description="Helical" evidence="1">
    <location>
        <begin position="61"/>
        <end position="80"/>
    </location>
</feature>
<keyword evidence="1" id="KW-0812">Transmembrane</keyword>
<organism evidence="2 3">
    <name type="scientific">Xylona heveae (strain CBS 132557 / TC161)</name>
    <dbReference type="NCBI Taxonomy" id="1328760"/>
    <lineage>
        <taxon>Eukaryota</taxon>
        <taxon>Fungi</taxon>
        <taxon>Dikarya</taxon>
        <taxon>Ascomycota</taxon>
        <taxon>Pezizomycotina</taxon>
        <taxon>Xylonomycetes</taxon>
        <taxon>Xylonales</taxon>
        <taxon>Xylonaceae</taxon>
        <taxon>Xylona</taxon>
    </lineage>
</organism>
<dbReference type="InParanoid" id="A0A165G9N3"/>
<reference evidence="2 3" key="1">
    <citation type="journal article" date="2016" name="Fungal Biol.">
        <title>The genome of Xylona heveae provides a window into fungal endophytism.</title>
        <authorList>
            <person name="Gazis R."/>
            <person name="Kuo A."/>
            <person name="Riley R."/>
            <person name="LaButti K."/>
            <person name="Lipzen A."/>
            <person name="Lin J."/>
            <person name="Amirebrahimi M."/>
            <person name="Hesse C.N."/>
            <person name="Spatafora J.W."/>
            <person name="Henrissat B."/>
            <person name="Hainaut M."/>
            <person name="Grigoriev I.V."/>
            <person name="Hibbett D.S."/>
        </authorList>
    </citation>
    <scope>NUCLEOTIDE SEQUENCE [LARGE SCALE GENOMIC DNA]</scope>
    <source>
        <strain evidence="2 3">TC161</strain>
    </source>
</reference>
<dbReference type="RefSeq" id="XP_018187466.1">
    <property type="nucleotide sequence ID" value="XM_018329403.1"/>
</dbReference>
<keyword evidence="1" id="KW-0472">Membrane</keyword>
<evidence type="ECO:0000313" key="2">
    <source>
        <dbReference type="EMBL" id="KZF21911.1"/>
    </source>
</evidence>
<sequence length="206" mass="23646">MRSQHQYICVGPQSLCIIGPLQSFSDSRQYIFGLFFISTHGHAFKTPNECTICGTGAYWSWQGGSTVGYLFLITFFINLRHSISALYFDSRICWRVISFIYFIHLKAFLLGCDKRSGSFHHFHPLGLNGFLGLAWHVCLFQVRFPLAMYGLCSASSLCSLRSGLAWKEDKRAAVFCLASYFFRFVFPFRFLSFLSSFLGIFLLNFF</sequence>
<evidence type="ECO:0000256" key="1">
    <source>
        <dbReference type="SAM" id="Phobius"/>
    </source>
</evidence>